<accession>Q20YG4</accession>
<reference evidence="8" key="1">
    <citation type="submission" date="2006-03" db="EMBL/GenBank/DDBJ databases">
        <title>Complete sequence of Rhodopseudomonas palustris BisB18.</title>
        <authorList>
            <consortium name="US DOE Joint Genome Institute"/>
            <person name="Copeland A."/>
            <person name="Lucas S."/>
            <person name="Lapidus A."/>
            <person name="Barry K."/>
            <person name="Detter J.C."/>
            <person name="Glavina del Rio T."/>
            <person name="Hammon N."/>
            <person name="Israni S."/>
            <person name="Dalin E."/>
            <person name="Tice H."/>
            <person name="Pitluck S."/>
            <person name="Chain P."/>
            <person name="Malfatti S."/>
            <person name="Shin M."/>
            <person name="Vergez L."/>
            <person name="Schmutz J."/>
            <person name="Larimer F."/>
            <person name="Land M."/>
            <person name="Hauser L."/>
            <person name="Pelletier D.A."/>
            <person name="Kyrpides N."/>
            <person name="Anderson I."/>
            <person name="Oda Y."/>
            <person name="Harwood C.S."/>
            <person name="Richardson P."/>
        </authorList>
    </citation>
    <scope>NUCLEOTIDE SEQUENCE [LARGE SCALE GENOMIC DNA]</scope>
    <source>
        <strain evidence="8">BisB18</strain>
    </source>
</reference>
<dbReference type="GO" id="GO:0009279">
    <property type="term" value="C:cell outer membrane"/>
    <property type="evidence" value="ECO:0007669"/>
    <property type="project" value="UniProtKB-SubCell"/>
</dbReference>
<name>Q20YG4_RHOPB</name>
<dbReference type="KEGG" id="rpc:RPC_4299"/>
<evidence type="ECO:0000256" key="5">
    <source>
        <dbReference type="ARBA" id="ARBA00023136"/>
    </source>
</evidence>
<evidence type="ECO:0000313" key="8">
    <source>
        <dbReference type="EMBL" id="ABD89822.1"/>
    </source>
</evidence>
<organism evidence="8">
    <name type="scientific">Rhodopseudomonas palustris (strain BisB18)</name>
    <dbReference type="NCBI Taxonomy" id="316056"/>
    <lineage>
        <taxon>Bacteria</taxon>
        <taxon>Pseudomonadati</taxon>
        <taxon>Pseudomonadota</taxon>
        <taxon>Alphaproteobacteria</taxon>
        <taxon>Hyphomicrobiales</taxon>
        <taxon>Nitrobacteraceae</taxon>
        <taxon>Rhodopseudomonas</taxon>
    </lineage>
</organism>
<evidence type="ECO:0000256" key="3">
    <source>
        <dbReference type="ARBA" id="ARBA00022452"/>
    </source>
</evidence>
<dbReference type="AlphaFoldDB" id="Q20YG4"/>
<gene>
    <name evidence="8" type="ordered locus">RPC_4299</name>
</gene>
<evidence type="ECO:0000256" key="4">
    <source>
        <dbReference type="ARBA" id="ARBA00022692"/>
    </source>
</evidence>
<keyword evidence="8" id="KW-0675">Receptor</keyword>
<dbReference type="GO" id="GO:0044718">
    <property type="term" value="P:siderophore transmembrane transport"/>
    <property type="evidence" value="ECO:0007669"/>
    <property type="project" value="TreeGrafter"/>
</dbReference>
<feature type="region of interest" description="Disordered" evidence="7">
    <location>
        <begin position="57"/>
        <end position="89"/>
    </location>
</feature>
<dbReference type="STRING" id="316056.RPC_4299"/>
<dbReference type="Gene3D" id="2.40.170.20">
    <property type="entry name" value="TonB-dependent receptor, beta-barrel domain"/>
    <property type="match status" value="1"/>
</dbReference>
<dbReference type="InterPro" id="IPR036942">
    <property type="entry name" value="Beta-barrel_TonB_sf"/>
</dbReference>
<dbReference type="GO" id="GO:0015344">
    <property type="term" value="F:siderophore uptake transmembrane transporter activity"/>
    <property type="evidence" value="ECO:0007669"/>
    <property type="project" value="TreeGrafter"/>
</dbReference>
<proteinExistence type="predicted"/>
<keyword evidence="5" id="KW-0472">Membrane</keyword>
<dbReference type="RefSeq" id="WP_011474703.1">
    <property type="nucleotide sequence ID" value="NC_007925.1"/>
</dbReference>
<feature type="compositionally biased region" description="Low complexity" evidence="7">
    <location>
        <begin position="62"/>
        <end position="77"/>
    </location>
</feature>
<protein>
    <submittedName>
        <fullName evidence="8">TonB-dependent receptor</fullName>
    </submittedName>
</protein>
<keyword evidence="4" id="KW-0812">Transmembrane</keyword>
<dbReference type="EMBL" id="CP000301">
    <property type="protein sequence ID" value="ABD89822.1"/>
    <property type="molecule type" value="Genomic_DNA"/>
</dbReference>
<evidence type="ECO:0000256" key="2">
    <source>
        <dbReference type="ARBA" id="ARBA00022448"/>
    </source>
</evidence>
<dbReference type="PANTHER" id="PTHR30069">
    <property type="entry name" value="TONB-DEPENDENT OUTER MEMBRANE RECEPTOR"/>
    <property type="match status" value="1"/>
</dbReference>
<dbReference type="eggNOG" id="COG4771">
    <property type="taxonomic scope" value="Bacteria"/>
</dbReference>
<dbReference type="InterPro" id="IPR039426">
    <property type="entry name" value="TonB-dep_rcpt-like"/>
</dbReference>
<dbReference type="PANTHER" id="PTHR30069:SF49">
    <property type="entry name" value="OUTER MEMBRANE PROTEIN C"/>
    <property type="match status" value="1"/>
</dbReference>
<sequence length="766" mass="82682">MLSSSPAGTRRALLTTSAILSPGFAVLLSSGLLAVTTVPAAAQNAVSMPTIVVEGAKPKPNRQAQRSAAPRRAVVAPEPAPISEGPVVPADTTTISAATATSRSLSTSDSASLIADIPGGAAWGAGGVSSLPAINGVGADRVQVAINSMLISPACPNEMNPPLSFVNPTMIANMRAYLGVAPVSVGGDYIGAKVDVTTAPPLFAKGPGWLTTGQVSGFFRSNGNGYGVDAIATVANADTSVTYTGGWAKASDYKAGDGTRIKSTLYEIQNHALSISKQTFGNLFTVQVGGQFIPYQGYVNQYMDMVYNQSAFINGRYEGVFDWGQFEASAFYHQVQHTMGFIAPDKTGSMPMDTKASDIGYKLKASFAVSGHDLLRVGNEFYHNQLDDWWDPVTKTAGMMGPNTFVNINNGHRSRLGTFVEWERHWDREWTTLVGLRNDVVWSDTGDVQGYNAMAMYGTDAALFNARDHAKTDVNFDGSALLRYEPGLTSQFELGLARKTRSPNLYERYAWSSAAMAMKMIGWFGDGNGYLGNLDLVPEKAHTASFTAAWHDPAQKFWEVRVTPYYSYVQDYIDVDRCAVRGGSSACTAANLTKTNNFVFLQFANHDAYLYGVNLDGKLQVWDGPVYGRGVLRGQLGYVRGERTDGVNLYHVMPINAKLALDHTLGNWNNSIELQLVGAKDDVSQVHNELTTPAYALVNLRTGYQWDAVRLDLGVDNLFNTNYYLPLGGADLVDYKVVSMMGSSTAYGYNVAGPGRSLNARLTVKF</sequence>
<comment type="subcellular location">
    <subcellularLocation>
        <location evidence="1">Cell outer membrane</location>
        <topology evidence="1">Multi-pass membrane protein</topology>
    </subcellularLocation>
</comment>
<keyword evidence="6" id="KW-0998">Cell outer membrane</keyword>
<dbReference type="OrthoDB" id="9760333at2"/>
<dbReference type="HOGENOM" id="CLU_014873_0_0_5"/>
<keyword evidence="3" id="KW-1134">Transmembrane beta strand</keyword>
<evidence type="ECO:0000256" key="7">
    <source>
        <dbReference type="SAM" id="MobiDB-lite"/>
    </source>
</evidence>
<evidence type="ECO:0000256" key="1">
    <source>
        <dbReference type="ARBA" id="ARBA00004571"/>
    </source>
</evidence>
<dbReference type="SUPFAM" id="SSF56935">
    <property type="entry name" value="Porins"/>
    <property type="match status" value="1"/>
</dbReference>
<evidence type="ECO:0000256" key="6">
    <source>
        <dbReference type="ARBA" id="ARBA00023237"/>
    </source>
</evidence>
<keyword evidence="2" id="KW-0813">Transport</keyword>